<reference evidence="6" key="1">
    <citation type="submission" date="2020-07" db="EMBL/GenBank/DDBJ databases">
        <title>Huge and variable diversity of episymbiotic CPR bacteria and DPANN archaea in groundwater ecosystems.</title>
        <authorList>
            <person name="He C.Y."/>
            <person name="Keren R."/>
            <person name="Whittaker M."/>
            <person name="Farag I.F."/>
            <person name="Doudna J."/>
            <person name="Cate J.H.D."/>
            <person name="Banfield J.F."/>
        </authorList>
    </citation>
    <scope>NUCLEOTIDE SEQUENCE</scope>
    <source>
        <strain evidence="6">NC_groundwater_1664_Pr3_B-0.1um_52_9</strain>
    </source>
</reference>
<dbReference type="Pfam" id="PF11940">
    <property type="entry name" value="DUF3458"/>
    <property type="match status" value="1"/>
</dbReference>
<keyword evidence="1" id="KW-0645">Protease</keyword>
<evidence type="ECO:0000256" key="1">
    <source>
        <dbReference type="ARBA" id="ARBA00022438"/>
    </source>
</evidence>
<dbReference type="Proteomes" id="UP000807825">
    <property type="component" value="Unassembled WGS sequence"/>
</dbReference>
<organism evidence="6 7">
    <name type="scientific">Desulfomonile tiedjei</name>
    <dbReference type="NCBI Taxonomy" id="2358"/>
    <lineage>
        <taxon>Bacteria</taxon>
        <taxon>Pseudomonadati</taxon>
        <taxon>Thermodesulfobacteriota</taxon>
        <taxon>Desulfomonilia</taxon>
        <taxon>Desulfomonilales</taxon>
        <taxon>Desulfomonilaceae</taxon>
        <taxon>Desulfomonile</taxon>
    </lineage>
</organism>
<dbReference type="PANTHER" id="PTHR46322:SF1">
    <property type="entry name" value="PUROMYCIN-SENSITIVE AMINOPEPTIDASE"/>
    <property type="match status" value="1"/>
</dbReference>
<protein>
    <submittedName>
        <fullName evidence="6">DUF3458 domain-containing protein</fullName>
    </submittedName>
</protein>
<dbReference type="InterPro" id="IPR014782">
    <property type="entry name" value="Peptidase_M1_dom"/>
</dbReference>
<sequence length="884" mass="100351">MDEKKYKYRREDLGELPVTLDHLTIYLNFLDNLVEASNVLHMTAKGPTKHVELDARDLQIVTVEWVENVAGKDRYSLLEYKYDEPRAKLVVTLPSEVKTGERFRVRTITRCIPSDHVLEGIYKDSTPPGAPQQYMSQCQQWGFQRIMPIFDDCRAKCTMTTTLEASAEYTHLVSNGNISRVLNPEGKPVPKSGDPGRQIITYENPIPMAPYLFLACAGTWDALVDHVTYESGRSLRLEYLVPPGRVQNARLPMEILKQAVLWIRKTQDYEYTGDTYRTICMNKSNFGGMENVGNTTIVTDAALIDEHTLDQQLMYAHAVIVHEFEHNQCGSETTMETPFDVWLNEAYTVDVERMFMADVFDPAFVRLTQVDSIRNPLLGPLAVEDGGYAGKIVRDGFNDPDELIDAVTYVKAAEVIRMLRLILGPDVFKAAKTLYFSRYRNSNANTDQFFECFEEASGRSLNQFRESWLRRVGYPGVFASTHYSLEEKTFAINLRQESSAGCSFYLPVDIALVDQKGEIIPGTERIFHLTKESDSLTLDGGLKEAPAFASLNRDYSFYGTFKEETATPDVLRLQARLDPNLFNRVEAMRQLTDRQRIALLTDKQTEPDADWLSIYGEILTDRGLAPGLKAYFLRVDEQPLDRNYATWYLELVEVRDRIMLAVNRTYKKELVEAFLGLNTYGPRRSPKDGIEERILKHVLLDFVACDDLPESRQIILDHYRSATTAQDRVSALMALNRSSASERKQILEDVYTSWHAHISGYANYLRIVSSGTCDDVFDMVEAEKARPSFAITNPTWCRALFLTMAANTKMIWKDKGIEWVTATIIEVAALNPYVAAKLLNVFQHAQKLKPDLQGKVIAALQRIMDKVPEAVSPAINGQARAYLG</sequence>
<dbReference type="InterPro" id="IPR035414">
    <property type="entry name" value="Peptidase_M1_pepN_Ig-like"/>
</dbReference>
<dbReference type="GO" id="GO:0008237">
    <property type="term" value="F:metallopeptidase activity"/>
    <property type="evidence" value="ECO:0007669"/>
    <property type="project" value="InterPro"/>
</dbReference>
<feature type="domain" description="Peptidase M1 alanyl aminopeptidase Ig-like fold" evidence="3">
    <location>
        <begin position="473"/>
        <end position="562"/>
    </location>
</feature>
<dbReference type="GO" id="GO:0008270">
    <property type="term" value="F:zinc ion binding"/>
    <property type="evidence" value="ECO:0007669"/>
    <property type="project" value="InterPro"/>
</dbReference>
<name>A0A9D6Z3B1_9BACT</name>
<evidence type="ECO:0000259" key="4">
    <source>
        <dbReference type="Pfam" id="PF17432"/>
    </source>
</evidence>
<proteinExistence type="predicted"/>
<evidence type="ECO:0000313" key="7">
    <source>
        <dbReference type="Proteomes" id="UP000807825"/>
    </source>
</evidence>
<dbReference type="InterPro" id="IPR045357">
    <property type="entry name" value="Aminopeptidase_N-like_N"/>
</dbReference>
<dbReference type="Gene3D" id="3.30.2010.30">
    <property type="match status" value="1"/>
</dbReference>
<dbReference type="InterPro" id="IPR037144">
    <property type="entry name" value="Peptidase_M1_pepN_C_sf"/>
</dbReference>
<dbReference type="Pfam" id="PF17900">
    <property type="entry name" value="Peptidase_M1_N"/>
    <property type="match status" value="1"/>
</dbReference>
<evidence type="ECO:0000259" key="3">
    <source>
        <dbReference type="Pfam" id="PF11940"/>
    </source>
</evidence>
<dbReference type="PANTHER" id="PTHR46322">
    <property type="entry name" value="PUROMYCIN-SENSITIVE AMINOPEPTIDASE"/>
    <property type="match status" value="1"/>
</dbReference>
<dbReference type="Gene3D" id="2.60.40.1840">
    <property type="match status" value="1"/>
</dbReference>
<dbReference type="Pfam" id="PF17432">
    <property type="entry name" value="DUF3458_C"/>
    <property type="match status" value="1"/>
</dbReference>
<dbReference type="Gene3D" id="2.60.40.1730">
    <property type="entry name" value="tricorn interacting facor f3 domain"/>
    <property type="match status" value="1"/>
</dbReference>
<comment type="caution">
    <text evidence="6">The sequence shown here is derived from an EMBL/GenBank/DDBJ whole genome shotgun (WGS) entry which is preliminary data.</text>
</comment>
<evidence type="ECO:0000313" key="6">
    <source>
        <dbReference type="EMBL" id="MBI5249660.1"/>
    </source>
</evidence>
<gene>
    <name evidence="6" type="ORF">HY912_09210</name>
</gene>
<dbReference type="InterPro" id="IPR038438">
    <property type="entry name" value="PepN_Ig-like_sf"/>
</dbReference>
<accession>A0A9D6Z3B1</accession>
<dbReference type="InterPro" id="IPR027268">
    <property type="entry name" value="Peptidase_M4/M1_CTD_sf"/>
</dbReference>
<dbReference type="InterPro" id="IPR024601">
    <property type="entry name" value="Peptidase_M1_pepN_C"/>
</dbReference>
<dbReference type="SUPFAM" id="SSF55486">
    <property type="entry name" value="Metalloproteases ('zincins'), catalytic domain"/>
    <property type="match status" value="1"/>
</dbReference>
<dbReference type="SUPFAM" id="SSF63737">
    <property type="entry name" value="Leukotriene A4 hydrolase N-terminal domain"/>
    <property type="match status" value="1"/>
</dbReference>
<keyword evidence="1" id="KW-0031">Aminopeptidase</keyword>
<feature type="domain" description="Peptidase M1 membrane alanine aminopeptidase" evidence="2">
    <location>
        <begin position="253"/>
        <end position="468"/>
    </location>
</feature>
<dbReference type="Gene3D" id="1.10.390.10">
    <property type="entry name" value="Neutral Protease Domain 2"/>
    <property type="match status" value="1"/>
</dbReference>
<feature type="domain" description="Aminopeptidase N-like N-terminal" evidence="5">
    <location>
        <begin position="23"/>
        <end position="212"/>
    </location>
</feature>
<dbReference type="InterPro" id="IPR012779">
    <property type="entry name" value="Peptidase_M1_pepN"/>
</dbReference>
<dbReference type="AlphaFoldDB" id="A0A9D6Z3B1"/>
<dbReference type="Gene3D" id="1.25.50.10">
    <property type="entry name" value="Peptidase M1, alanyl aminopeptidase, C-terminal domain"/>
    <property type="match status" value="1"/>
</dbReference>
<dbReference type="GO" id="GO:0004177">
    <property type="term" value="F:aminopeptidase activity"/>
    <property type="evidence" value="ECO:0007669"/>
    <property type="project" value="UniProtKB-KW"/>
</dbReference>
<evidence type="ECO:0000259" key="5">
    <source>
        <dbReference type="Pfam" id="PF17900"/>
    </source>
</evidence>
<dbReference type="InterPro" id="IPR042097">
    <property type="entry name" value="Aminopeptidase_N-like_N_sf"/>
</dbReference>
<keyword evidence="1" id="KW-0378">Hydrolase</keyword>
<evidence type="ECO:0000259" key="2">
    <source>
        <dbReference type="Pfam" id="PF01433"/>
    </source>
</evidence>
<feature type="domain" description="Peptidase M1 alanyl aminopeptidase C-terminal" evidence="4">
    <location>
        <begin position="571"/>
        <end position="866"/>
    </location>
</feature>
<dbReference type="EMBL" id="JACRDE010000250">
    <property type="protein sequence ID" value="MBI5249660.1"/>
    <property type="molecule type" value="Genomic_DNA"/>
</dbReference>
<dbReference type="Pfam" id="PF01433">
    <property type="entry name" value="Peptidase_M1"/>
    <property type="match status" value="1"/>
</dbReference>